<dbReference type="KEGG" id="smo:SELMODRAFT_431892"/>
<dbReference type="GO" id="GO:0046527">
    <property type="term" value="F:glucosyltransferase activity"/>
    <property type="evidence" value="ECO:0000318"/>
    <property type="project" value="GO_Central"/>
</dbReference>
<feature type="transmembrane region" description="Helical" evidence="10">
    <location>
        <begin position="418"/>
        <end position="437"/>
    </location>
</feature>
<feature type="transmembrane region" description="Helical" evidence="10">
    <location>
        <begin position="1377"/>
        <end position="1400"/>
    </location>
</feature>
<gene>
    <name evidence="12" type="primary">Gsl6</name>
    <name evidence="12" type="ORF">SELMODRAFT_431892</name>
</gene>
<comment type="catalytic activity">
    <reaction evidence="9">
        <text>[(1-&gt;3)-beta-D-glucosyl](n) + UDP-alpha-D-glucose = [(1-&gt;3)-beta-D-glucosyl](n+1) + UDP + H(+)</text>
        <dbReference type="Rhea" id="RHEA:21476"/>
        <dbReference type="Rhea" id="RHEA-COMP:11146"/>
        <dbReference type="Rhea" id="RHEA-COMP:14303"/>
        <dbReference type="ChEBI" id="CHEBI:15378"/>
        <dbReference type="ChEBI" id="CHEBI:37671"/>
        <dbReference type="ChEBI" id="CHEBI:58223"/>
        <dbReference type="ChEBI" id="CHEBI:58885"/>
        <dbReference type="EC" id="2.4.1.34"/>
    </reaction>
</comment>
<feature type="transmembrane region" description="Helical" evidence="10">
    <location>
        <begin position="267"/>
        <end position="287"/>
    </location>
</feature>
<protein>
    <recommendedName>
        <fullName evidence="3">1,3-beta-glucan synthase</fullName>
        <ecNumber evidence="3">2.4.1.34</ecNumber>
    </recommendedName>
</protein>
<dbReference type="eggNOG" id="KOG0916">
    <property type="taxonomic scope" value="Eukaryota"/>
</dbReference>
<dbReference type="InterPro" id="IPR003440">
    <property type="entry name" value="Glyco_trans_48_dom"/>
</dbReference>
<evidence type="ECO:0000256" key="1">
    <source>
        <dbReference type="ARBA" id="ARBA00004141"/>
    </source>
</evidence>
<organism evidence="13">
    <name type="scientific">Selaginella moellendorffii</name>
    <name type="common">Spikemoss</name>
    <dbReference type="NCBI Taxonomy" id="88036"/>
    <lineage>
        <taxon>Eukaryota</taxon>
        <taxon>Viridiplantae</taxon>
        <taxon>Streptophyta</taxon>
        <taxon>Embryophyta</taxon>
        <taxon>Tracheophyta</taxon>
        <taxon>Lycopodiopsida</taxon>
        <taxon>Selaginellales</taxon>
        <taxon>Selaginellaceae</taxon>
        <taxon>Selaginella</taxon>
    </lineage>
</organism>
<keyword evidence="8 10" id="KW-0472">Membrane</keyword>
<dbReference type="GO" id="GO:0000148">
    <property type="term" value="C:1,3-beta-D-glucan synthase complex"/>
    <property type="evidence" value="ECO:0007669"/>
    <property type="project" value="InterPro"/>
</dbReference>
<keyword evidence="13" id="KW-1185">Reference proteome</keyword>
<dbReference type="HOGENOM" id="CLU_000742_0_0_1"/>
<dbReference type="EC" id="2.4.1.34" evidence="3"/>
<evidence type="ECO:0000256" key="2">
    <source>
        <dbReference type="ARBA" id="ARBA00009040"/>
    </source>
</evidence>
<evidence type="ECO:0000256" key="3">
    <source>
        <dbReference type="ARBA" id="ARBA00012589"/>
    </source>
</evidence>
<name>D8TE41_SELML</name>
<feature type="transmembrane region" description="Helical" evidence="10">
    <location>
        <begin position="1204"/>
        <end position="1221"/>
    </location>
</feature>
<evidence type="ECO:0000256" key="6">
    <source>
        <dbReference type="ARBA" id="ARBA00022692"/>
    </source>
</evidence>
<comment type="subcellular location">
    <subcellularLocation>
        <location evidence="1">Membrane</location>
        <topology evidence="1">Multi-pass membrane protein</topology>
    </subcellularLocation>
</comment>
<dbReference type="SMART" id="SM01205">
    <property type="entry name" value="FKS1_dom1"/>
    <property type="match status" value="1"/>
</dbReference>
<dbReference type="GO" id="GO:0005886">
    <property type="term" value="C:plasma membrane"/>
    <property type="evidence" value="ECO:0000318"/>
    <property type="project" value="GO_Central"/>
</dbReference>
<feature type="domain" description="1,3-beta-glucan synthase component FKS1-like" evidence="11">
    <location>
        <begin position="128"/>
        <end position="229"/>
    </location>
</feature>
<feature type="transmembrane region" description="Helical" evidence="10">
    <location>
        <begin position="325"/>
        <end position="344"/>
    </location>
</feature>
<comment type="similarity">
    <text evidence="2">Belongs to the glycosyltransferase 48 family.</text>
</comment>
<feature type="transmembrane region" description="Helical" evidence="10">
    <location>
        <begin position="1279"/>
        <end position="1300"/>
    </location>
</feature>
<dbReference type="GO" id="GO:0006075">
    <property type="term" value="P:(1-&gt;3)-beta-D-glucan biosynthetic process"/>
    <property type="evidence" value="ECO:0007669"/>
    <property type="project" value="InterPro"/>
</dbReference>
<dbReference type="PANTHER" id="PTHR12741">
    <property type="entry name" value="LYST-INTERACTING PROTEIN LIP5 DOPAMINE RESPONSIVE PROTEIN DRG-1"/>
    <property type="match status" value="1"/>
</dbReference>
<feature type="transmembrane region" description="Helical" evidence="10">
    <location>
        <begin position="299"/>
        <end position="318"/>
    </location>
</feature>
<keyword evidence="4" id="KW-0328">Glycosyltransferase</keyword>
<evidence type="ECO:0000256" key="9">
    <source>
        <dbReference type="ARBA" id="ARBA00047777"/>
    </source>
</evidence>
<feature type="transmembrane region" description="Helical" evidence="10">
    <location>
        <begin position="1412"/>
        <end position="1434"/>
    </location>
</feature>
<dbReference type="GO" id="GO:0003843">
    <property type="term" value="F:1,3-beta-D-glucan synthase activity"/>
    <property type="evidence" value="ECO:0007669"/>
    <property type="project" value="UniProtKB-EC"/>
</dbReference>
<evidence type="ECO:0000256" key="10">
    <source>
        <dbReference type="SAM" id="Phobius"/>
    </source>
</evidence>
<feature type="transmembrane region" description="Helical" evidence="10">
    <location>
        <begin position="364"/>
        <end position="386"/>
    </location>
</feature>
<dbReference type="Proteomes" id="UP000001514">
    <property type="component" value="Unassembled WGS sequence"/>
</dbReference>
<dbReference type="PANTHER" id="PTHR12741:SF16">
    <property type="entry name" value="CALLOSE SYNTHASE 7"/>
    <property type="match status" value="1"/>
</dbReference>
<keyword evidence="7 10" id="KW-1133">Transmembrane helix</keyword>
<dbReference type="Pfam" id="PF02364">
    <property type="entry name" value="Glucan_synthase"/>
    <property type="match status" value="2"/>
</dbReference>
<dbReference type="STRING" id="88036.D8TE41"/>
<dbReference type="GO" id="GO:0008360">
    <property type="term" value="P:regulation of cell shape"/>
    <property type="evidence" value="ECO:0007669"/>
    <property type="project" value="UniProtKB-KW"/>
</dbReference>
<sequence length="1484" mass="171689">MAASSATDHASKLLEVEDSVKKKLKTVRESIIDDTKDEDILDYLRDVCKFQLQFQEDNVRNQREHIIQLIANTHEKDISSAIRHLANKTLENYKSWYTHSKSWIDDEHSKSRIDDKHSKSDQHSFKGDDHLMSLCLYLLIWGEAANLRFMPECLCFIFHKMKTSIIRHNAKAKNGFLESVITPVYSILKEEKDRKPSPIISHRRIANYDDLNELFWSSQCLKVFTWDDNNLSLVITVPGLEKWRRKKKVNFIEHRTFLHIFHSFHRLWIFFTIMLQALLIIAFTQSLKLKYLLLFGPTHAFLMFFQSTLDIVFTYGAYVKHNVRIALQFLFYGVATGIQTFLSIKSFQENEPETSVDYFKIYEYVASFYLVAHLAHAIGHSLLSFFPTDKGKSVTWLKWIFKERYFIGSGMQVRPLDFLKYASFWIVLLAAKFFVSYKTQIVPLVKPTRSIIMMRDANYVWHDFISKNHYNILTVAALWTPVVLESICFHTLMKIYFLDTQIWYVVFSAILGCVTGGIAHLGEMRSMYMFAKQFRRMPKHFEKRLVEGSGEPVFYKCWNELISKLREEDYLSDNEKELFVMPPPKEFTIGNGAVNVNRWPLFIVVNEVQLAVSLADRKDHNELLRSLSKEGYLRDAIKEIFFTVGEILDRLGVWTNELKEKYYNNWKHGIYNEEATHLLKMRIPITSPMVQNLLDDKTLHVNWNDQELNTLSVEKLRLEKMLNGTTNVLDVPRNGEARRRLLFFGNSLLMKMPKPPSVDRMLSFSVLTPYLDEEVVYSTNDLHTKNKDGITTLYYLQLVYSDEWENFNERMEKKRIGKKSLPEDDDEIRLWASYRGQTLARTVRGMMYYYDALKFQHTGGDGDELIDLVPAQKFTYIVAAQRYGEFIKTKHTKANDINFLMKKHPLLRVAYIDVGNDGKTHSSKLAMLDGKDIKTIYSIELPGDFRIGEGKPENQNHAIIFTRGEALQTIDMNQDNYFEEALKMRNLLEEFRPPHKKPDRQVPTILGVREHVFTGSVSSLAWFMSNQETTFVTLSQRVMANPLKIRMHYGHPDVFDRIFHITRGGISKASRTINLSEDIFAGYNSTLRGGMVTHHEYIQVGKGRDLGLNQISAFEAKVSSGNGEQILSRDVYRLARFFDFWRMLSFYYTSVGFYISTAMIVVALYAYLYGKVYMVLSGVEKDMLTKARIEGNNALESVLATQAIFQYGFLNCAPMVTGYILEQGFLKYRSTGRGFVIEHVHFAENYRFYSRSHFVKGLEIAMLLFVYVVYGAQRTRKGYVLLALDIGFLAICWLYAPFFFNPLSFEWQKTVEDITNWNNWLTNKSHSAPDYESWATWWEKRTDLMGFRARAVECILSLRFFLIQFGVAYHLRSGVGTISLLVYASSWVLFVCIGLLVAFLSLSPRSSNKLRFVHFLAFIVLLAAFITGCVFTLRLQVLDVIASILALIPTGWGILSLANHGSRRRGCGGSCPSGPGATTSAWAT</sequence>
<keyword evidence="6 10" id="KW-0812">Transmembrane</keyword>
<evidence type="ECO:0000256" key="8">
    <source>
        <dbReference type="ARBA" id="ARBA00023136"/>
    </source>
</evidence>
<dbReference type="Gramene" id="EFJ05099">
    <property type="protein sequence ID" value="EFJ05099"/>
    <property type="gene ID" value="SELMODRAFT_431892"/>
</dbReference>
<reference evidence="12 13" key="1">
    <citation type="journal article" date="2011" name="Science">
        <title>The Selaginella genome identifies genetic changes associated with the evolution of vascular plants.</title>
        <authorList>
            <person name="Banks J.A."/>
            <person name="Nishiyama T."/>
            <person name="Hasebe M."/>
            <person name="Bowman J.L."/>
            <person name="Gribskov M."/>
            <person name="dePamphilis C."/>
            <person name="Albert V.A."/>
            <person name="Aono N."/>
            <person name="Aoyama T."/>
            <person name="Ambrose B.A."/>
            <person name="Ashton N.W."/>
            <person name="Axtell M.J."/>
            <person name="Barker E."/>
            <person name="Barker M.S."/>
            <person name="Bennetzen J.L."/>
            <person name="Bonawitz N.D."/>
            <person name="Chapple C."/>
            <person name="Cheng C."/>
            <person name="Correa L.G."/>
            <person name="Dacre M."/>
            <person name="DeBarry J."/>
            <person name="Dreyer I."/>
            <person name="Elias M."/>
            <person name="Engstrom E.M."/>
            <person name="Estelle M."/>
            <person name="Feng L."/>
            <person name="Finet C."/>
            <person name="Floyd S.K."/>
            <person name="Frommer W.B."/>
            <person name="Fujita T."/>
            <person name="Gramzow L."/>
            <person name="Gutensohn M."/>
            <person name="Harholt J."/>
            <person name="Hattori M."/>
            <person name="Heyl A."/>
            <person name="Hirai T."/>
            <person name="Hiwatashi Y."/>
            <person name="Ishikawa M."/>
            <person name="Iwata M."/>
            <person name="Karol K.G."/>
            <person name="Koehler B."/>
            <person name="Kolukisaoglu U."/>
            <person name="Kubo M."/>
            <person name="Kurata T."/>
            <person name="Lalonde S."/>
            <person name="Li K."/>
            <person name="Li Y."/>
            <person name="Litt A."/>
            <person name="Lyons E."/>
            <person name="Manning G."/>
            <person name="Maruyama T."/>
            <person name="Michael T.P."/>
            <person name="Mikami K."/>
            <person name="Miyazaki S."/>
            <person name="Morinaga S."/>
            <person name="Murata T."/>
            <person name="Mueller-Roeber B."/>
            <person name="Nelson D.R."/>
            <person name="Obara M."/>
            <person name="Oguri Y."/>
            <person name="Olmstead R.G."/>
            <person name="Onodera N."/>
            <person name="Petersen B.L."/>
            <person name="Pils B."/>
            <person name="Prigge M."/>
            <person name="Rensing S.A."/>
            <person name="Riano-Pachon D.M."/>
            <person name="Roberts A.W."/>
            <person name="Sato Y."/>
            <person name="Scheller H.V."/>
            <person name="Schulz B."/>
            <person name="Schulz C."/>
            <person name="Shakirov E.V."/>
            <person name="Shibagaki N."/>
            <person name="Shinohara N."/>
            <person name="Shippen D.E."/>
            <person name="Soerensen I."/>
            <person name="Sotooka R."/>
            <person name="Sugimoto N."/>
            <person name="Sugita M."/>
            <person name="Sumikawa N."/>
            <person name="Tanurdzic M."/>
            <person name="Theissen G."/>
            <person name="Ulvskov P."/>
            <person name="Wakazuki S."/>
            <person name="Weng J.K."/>
            <person name="Willats W.W."/>
            <person name="Wipf D."/>
            <person name="Wolf P.G."/>
            <person name="Yang L."/>
            <person name="Zimmer A.D."/>
            <person name="Zhu Q."/>
            <person name="Mitros T."/>
            <person name="Hellsten U."/>
            <person name="Loque D."/>
            <person name="Otillar R."/>
            <person name="Salamov A."/>
            <person name="Schmutz J."/>
            <person name="Shapiro H."/>
            <person name="Lindquist E."/>
            <person name="Lucas S."/>
            <person name="Rokhsar D."/>
            <person name="Grigoriev I.V."/>
        </authorList>
    </citation>
    <scope>NUCLEOTIDE SEQUENCE [LARGE SCALE GENOMIC DNA]</scope>
</reference>
<evidence type="ECO:0000313" key="13">
    <source>
        <dbReference type="Proteomes" id="UP000001514"/>
    </source>
</evidence>
<evidence type="ECO:0000313" key="12">
    <source>
        <dbReference type="EMBL" id="EFJ05099.1"/>
    </source>
</evidence>
<dbReference type="EMBL" id="GL377738">
    <property type="protein sequence ID" value="EFJ05099.1"/>
    <property type="molecule type" value="Genomic_DNA"/>
</dbReference>
<proteinExistence type="inferred from homology"/>
<dbReference type="OMA" id="AWTDFFI"/>
<evidence type="ECO:0000256" key="5">
    <source>
        <dbReference type="ARBA" id="ARBA00022679"/>
    </source>
</evidence>
<feature type="transmembrane region" description="Helical" evidence="10">
    <location>
        <begin position="1440"/>
        <end position="1458"/>
    </location>
</feature>
<dbReference type="Pfam" id="PF14288">
    <property type="entry name" value="FKS1_dom1"/>
    <property type="match status" value="1"/>
</dbReference>
<evidence type="ECO:0000256" key="7">
    <source>
        <dbReference type="ARBA" id="ARBA00022989"/>
    </source>
</evidence>
<keyword evidence="5" id="KW-0808">Transferase</keyword>
<evidence type="ECO:0000259" key="11">
    <source>
        <dbReference type="SMART" id="SM01205"/>
    </source>
</evidence>
<dbReference type="InterPro" id="IPR026899">
    <property type="entry name" value="FKS1-like_dom1"/>
</dbReference>
<dbReference type="InParanoid" id="D8TE41"/>
<feature type="transmembrane region" description="Helical" evidence="10">
    <location>
        <begin position="1146"/>
        <end position="1168"/>
    </location>
</feature>
<evidence type="ECO:0000256" key="4">
    <source>
        <dbReference type="ARBA" id="ARBA00022676"/>
    </source>
</evidence>
<accession>D8TE41</accession>
<feature type="transmembrane region" description="Helical" evidence="10">
    <location>
        <begin position="502"/>
        <end position="522"/>
    </location>
</feature>
<feature type="transmembrane region" description="Helical" evidence="10">
    <location>
        <begin position="1254"/>
        <end position="1273"/>
    </location>
</feature>